<evidence type="ECO:0000259" key="6">
    <source>
        <dbReference type="Pfam" id="PF03914"/>
    </source>
</evidence>
<evidence type="ECO:0000256" key="5">
    <source>
        <dbReference type="SAM" id="MobiDB-lite"/>
    </source>
</evidence>
<evidence type="ECO:0000313" key="9">
    <source>
        <dbReference type="Proteomes" id="UP000593566"/>
    </source>
</evidence>
<gene>
    <name evidence="8" type="ORF">HO133_010191</name>
</gene>
<feature type="compositionally biased region" description="Low complexity" evidence="5">
    <location>
        <begin position="14"/>
        <end position="26"/>
    </location>
</feature>
<dbReference type="Pfam" id="PF07540">
    <property type="entry name" value="NOC3p"/>
    <property type="match status" value="1"/>
</dbReference>
<keyword evidence="9" id="KW-1185">Reference proteome</keyword>
<comment type="caution">
    <text evidence="8">The sequence shown here is derived from an EMBL/GenBank/DDBJ whole genome shotgun (WGS) entry which is preliminary data.</text>
</comment>
<reference evidence="8 9" key="1">
    <citation type="journal article" date="2020" name="Genomics">
        <title>Complete, high-quality genomes from long-read metagenomic sequencing of two wolf lichen thalli reveals enigmatic genome architecture.</title>
        <authorList>
            <person name="McKenzie S.K."/>
            <person name="Walston R.F."/>
            <person name="Allen J.L."/>
        </authorList>
    </citation>
    <scope>NUCLEOTIDE SEQUENCE [LARGE SCALE GENOMIC DNA]</scope>
    <source>
        <strain evidence="8">WasteWater1</strain>
    </source>
</reference>
<dbReference type="AlphaFoldDB" id="A0A8H6CKQ5"/>
<dbReference type="GO" id="GO:0006270">
    <property type="term" value="P:DNA replication initiation"/>
    <property type="evidence" value="ECO:0007669"/>
    <property type="project" value="TreeGrafter"/>
</dbReference>
<evidence type="ECO:0000256" key="2">
    <source>
        <dbReference type="ARBA" id="ARBA00007797"/>
    </source>
</evidence>
<dbReference type="EMBL" id="JACCJB010000008">
    <property type="protein sequence ID" value="KAF6224996.1"/>
    <property type="molecule type" value="Genomic_DNA"/>
</dbReference>
<keyword evidence="3" id="KW-0175">Coiled coil</keyword>
<dbReference type="GeneID" id="59338583"/>
<dbReference type="Proteomes" id="UP000593566">
    <property type="component" value="Unassembled WGS sequence"/>
</dbReference>
<dbReference type="InterPro" id="IPR005612">
    <property type="entry name" value="CCAAT-binding_factor"/>
</dbReference>
<comment type="similarity">
    <text evidence="2">Belongs to the CBF/MAK21 family.</text>
</comment>
<evidence type="ECO:0000313" key="8">
    <source>
        <dbReference type="EMBL" id="KAF6224996.1"/>
    </source>
</evidence>
<dbReference type="GO" id="GO:0005730">
    <property type="term" value="C:nucleolus"/>
    <property type="evidence" value="ECO:0007669"/>
    <property type="project" value="UniProtKB-SubCell"/>
</dbReference>
<evidence type="ECO:0000259" key="7">
    <source>
        <dbReference type="Pfam" id="PF07540"/>
    </source>
</evidence>
<proteinExistence type="inferred from homology"/>
<feature type="region of interest" description="Disordered" evidence="5">
    <location>
        <begin position="1"/>
        <end position="105"/>
    </location>
</feature>
<accession>A0A8H6CKQ5</accession>
<sequence length="974" mass="108164">MTVEPAVKRRKLSPPESSDPESSTSTLVGQSTTQDDFFNRAAGWNLEQDYEQRPRKQKKKEKENTRLPIKTVEGRVEQLQIPEVTQEDDDSWLASEEESMEDSGPIQEDIKIPVRQQILEAKEELARLAGLVNEDPEEHAGAFRALGQIATSSNPTIKKLGLATQLATYKDVIPGYRIRPIAEMDQTEKVSKDVRRLRAFEQSLVSSYQAYIKDLATCAKARQGGVSEATSSVKQVAIACACALLIAVPHFNFRGELLKILVGKLSTNRIDADFIRCRGTLETLFRKDEDGTSSLDAVGLITRMMKARNYQIDEIVLNTFLHLRLLSEFSSKASQNRVDKASTDNDDGAKKPKFKKEFRTKKQRKIMKERKVVEKEFKEADATVSHEQRDRMQAETLKLVFVTYLRILKARVPHLMGAVLEGLAKYAHIINQDFFGDLLEILKDLTNSKALLEADEEEQEEEDESSKSIRDSLRESLLYITTAFVLLEGQDVARSTPSLNLDLTDFTAHLYKSLHSFCLNPDLELSHKSLRLPDPHASSSASPTTTAPRVNLQTTTVLMLRALTSILTPRSVPPVRLGAFTKQLFTSTLQLPEKSTLAMVSLLNNLTKIHGRKIAALWNTEERKGDGVFDAMRVDLEGSNPFASTIWDGELLKLHYAPAVREGIQGIERIIGDVNVSRLREPFLFPRISPLFQFKERIALSAQIKLFPLFSGDGSAVSFILWLDASSRLLMFKCCDKTLAHLFDYSESEMQVSAPFFLTLFFHLIHGQSTLSATAYVGLVPDYPNYDAGPSDVYTAIDNATATAAVSDPCGPLTQPSPNPAGNTCNVSIIESDGPAPYGVQCLTDYTDTHLTFDACSNETIPAICDKLADPDVQNGTWIWASAAAPNTCHMGFYLPAYDGSAQKPDRNKCVQEIFRPMLGYCNPATGYEVSEGMYNLGMVNVKTTPDETQDGQAVDVGYPSYIMATSQLTAKAG</sequence>
<dbReference type="GO" id="GO:0003682">
    <property type="term" value="F:chromatin binding"/>
    <property type="evidence" value="ECO:0007669"/>
    <property type="project" value="TreeGrafter"/>
</dbReference>
<feature type="compositionally biased region" description="Polar residues" evidence="5">
    <location>
        <begin position="27"/>
        <end position="36"/>
    </location>
</feature>
<organism evidence="8 9">
    <name type="scientific">Letharia lupina</name>
    <dbReference type="NCBI Taxonomy" id="560253"/>
    <lineage>
        <taxon>Eukaryota</taxon>
        <taxon>Fungi</taxon>
        <taxon>Dikarya</taxon>
        <taxon>Ascomycota</taxon>
        <taxon>Pezizomycotina</taxon>
        <taxon>Lecanoromycetes</taxon>
        <taxon>OSLEUM clade</taxon>
        <taxon>Lecanoromycetidae</taxon>
        <taxon>Lecanorales</taxon>
        <taxon>Lecanorineae</taxon>
        <taxon>Parmeliaceae</taxon>
        <taxon>Letharia</taxon>
    </lineage>
</organism>
<dbReference type="InterPro" id="IPR011501">
    <property type="entry name" value="Noc3_N"/>
</dbReference>
<evidence type="ECO:0000256" key="3">
    <source>
        <dbReference type="ARBA" id="ARBA00023054"/>
    </source>
</evidence>
<feature type="compositionally biased region" description="Basic and acidic residues" evidence="5">
    <location>
        <begin position="50"/>
        <end position="65"/>
    </location>
</feature>
<dbReference type="InterPro" id="IPR016024">
    <property type="entry name" value="ARM-type_fold"/>
</dbReference>
<dbReference type="PANTHER" id="PTHR14428">
    <property type="entry name" value="NUCLEOLAR COMPLEX PROTEIN 3"/>
    <property type="match status" value="1"/>
</dbReference>
<dbReference type="InterPro" id="IPR016903">
    <property type="entry name" value="Nucleolar_cplx-assoc_3"/>
</dbReference>
<dbReference type="PANTHER" id="PTHR14428:SF5">
    <property type="entry name" value="NUCLEOLAR COMPLEX PROTEIN 3 HOMOLOG"/>
    <property type="match status" value="1"/>
</dbReference>
<name>A0A8H6CKQ5_9LECA</name>
<dbReference type="SUPFAM" id="SSF48371">
    <property type="entry name" value="ARM repeat"/>
    <property type="match status" value="1"/>
</dbReference>
<feature type="domain" description="CCAAT-binding factor" evidence="6">
    <location>
        <begin position="477"/>
        <end position="662"/>
    </location>
</feature>
<feature type="domain" description="Nucleolar complex-associated protein 3 N-terminal" evidence="7">
    <location>
        <begin position="120"/>
        <end position="211"/>
    </location>
</feature>
<dbReference type="RefSeq" id="XP_037153863.1">
    <property type="nucleotide sequence ID" value="XM_037301046.1"/>
</dbReference>
<protein>
    <recommendedName>
        <fullName evidence="10">Nucleolar complex-associated protein 3</fullName>
    </recommendedName>
</protein>
<keyword evidence="4" id="KW-0539">Nucleus</keyword>
<comment type="subcellular location">
    <subcellularLocation>
        <location evidence="1">Nucleus</location>
        <location evidence="1">Nucleolus</location>
    </subcellularLocation>
</comment>
<feature type="compositionally biased region" description="Acidic residues" evidence="5">
    <location>
        <begin position="85"/>
        <end position="101"/>
    </location>
</feature>
<evidence type="ECO:0000256" key="1">
    <source>
        <dbReference type="ARBA" id="ARBA00004604"/>
    </source>
</evidence>
<dbReference type="Pfam" id="PF03914">
    <property type="entry name" value="CBF"/>
    <property type="match status" value="1"/>
</dbReference>
<evidence type="ECO:0000256" key="4">
    <source>
        <dbReference type="ARBA" id="ARBA00023242"/>
    </source>
</evidence>
<evidence type="ECO:0008006" key="10">
    <source>
        <dbReference type="Google" id="ProtNLM"/>
    </source>
</evidence>